<dbReference type="SMART" id="SM00220">
    <property type="entry name" value="S_TKc"/>
    <property type="match status" value="1"/>
</dbReference>
<sequence length="615" mass="65442">MQPLLTGDPHRIGPYLVVGRLGAGGMGVVYAAVDGSGRRVAVKLVHEALSVDLEFRRRFSRETSVLAGVEGACLARVLDSDPGTERPWLATEFIPGPTLEQHVQAEGPLTGDALYGLAAGVAEALVAMHAAGVVHRDLKPPNVILSPRGPRLIDFGIAKVLDSTSMTHTGTLIGSPGWISPEEYGDGHAGTPADIYGWGLLVLYATTGEPPYGTGRPEVLAYRVREETPDLQVVPEDLRDLVGRALAKDPAERPAAADVLAAVTEIWQGEEPETGPGDVTSFIQRTWVLPPHETPDWPEVRVAPASPTRLLQSDESVTAPATVESAAAPAGPAPVSGADSAPVTVAARRSGASWIHAYVATAAAVTLITVTAIIATSASERSIPVVPQSAPASQVRVPATPVPVTSATVTATLTESPKKSKKPEATGRRVSFKGVSLTLPEGWRMTTDGDDRACVESPRSGGVDGPWDFFCRPDSMAIALTSTKDGWPGFGIEDSEFGFMWGEHVPCLTGGGVLRDPYGSNSEDEGEAGLYYGIDPYASRLVHSGLAKMRDGRKAYYREWQVACEVNLVYTMMIWYLPQSKVAFYVLSAHPEDEKGYQKIIASADLRGYKHAAKL</sequence>
<dbReference type="PROSITE" id="PS50011">
    <property type="entry name" value="PROTEIN_KINASE_DOM"/>
    <property type="match status" value="1"/>
</dbReference>
<evidence type="ECO:0000313" key="7">
    <source>
        <dbReference type="EMBL" id="SIS10779.1"/>
    </source>
</evidence>
<evidence type="ECO:0000256" key="2">
    <source>
        <dbReference type="ARBA" id="ARBA00022741"/>
    </source>
</evidence>
<keyword evidence="4 5" id="KW-0067">ATP-binding</keyword>
<dbReference type="PANTHER" id="PTHR43289:SF34">
    <property type="entry name" value="SERINE_THREONINE-PROTEIN KINASE YBDM-RELATED"/>
    <property type="match status" value="1"/>
</dbReference>
<accession>A0A1N7GDX9</accession>
<dbReference type="GO" id="GO:0005524">
    <property type="term" value="F:ATP binding"/>
    <property type="evidence" value="ECO:0007669"/>
    <property type="project" value="UniProtKB-UniRule"/>
</dbReference>
<dbReference type="OrthoDB" id="3915799at2"/>
<dbReference type="InterPro" id="IPR000719">
    <property type="entry name" value="Prot_kinase_dom"/>
</dbReference>
<evidence type="ECO:0000259" key="6">
    <source>
        <dbReference type="PROSITE" id="PS50011"/>
    </source>
</evidence>
<name>A0A1N7GDX9_9ACTN</name>
<dbReference type="InterPro" id="IPR008271">
    <property type="entry name" value="Ser/Thr_kinase_AS"/>
</dbReference>
<proteinExistence type="predicted"/>
<keyword evidence="2 5" id="KW-0547">Nucleotide-binding</keyword>
<dbReference type="PROSITE" id="PS00108">
    <property type="entry name" value="PROTEIN_KINASE_ST"/>
    <property type="match status" value="1"/>
</dbReference>
<dbReference type="STRING" id="58117.SAMN05421833_12822"/>
<feature type="binding site" evidence="5">
    <location>
        <position position="43"/>
    </location>
    <ligand>
        <name>ATP</name>
        <dbReference type="ChEBI" id="CHEBI:30616"/>
    </ligand>
</feature>
<keyword evidence="3 7" id="KW-0418">Kinase</keyword>
<dbReference type="Pfam" id="PF00069">
    <property type="entry name" value="Pkinase"/>
    <property type="match status" value="1"/>
</dbReference>
<keyword evidence="1" id="KW-0808">Transferase</keyword>
<dbReference type="PROSITE" id="PS00107">
    <property type="entry name" value="PROTEIN_KINASE_ATP"/>
    <property type="match status" value="1"/>
</dbReference>
<dbReference type="Gene3D" id="3.30.200.20">
    <property type="entry name" value="Phosphorylase Kinase, domain 1"/>
    <property type="match status" value="1"/>
</dbReference>
<dbReference type="InterPro" id="IPR011009">
    <property type="entry name" value="Kinase-like_dom_sf"/>
</dbReference>
<keyword evidence="8" id="KW-1185">Reference proteome</keyword>
<dbReference type="InterPro" id="IPR017441">
    <property type="entry name" value="Protein_kinase_ATP_BS"/>
</dbReference>
<dbReference type="RefSeq" id="WP_076440376.1">
    <property type="nucleotide sequence ID" value="NZ_FTNI01000028.1"/>
</dbReference>
<dbReference type="AlphaFoldDB" id="A0A1N7GDX9"/>
<dbReference type="GO" id="GO:0004674">
    <property type="term" value="F:protein serine/threonine kinase activity"/>
    <property type="evidence" value="ECO:0007669"/>
    <property type="project" value="UniProtKB-KW"/>
</dbReference>
<organism evidence="7 8">
    <name type="scientific">Microbispora rosea</name>
    <dbReference type="NCBI Taxonomy" id="58117"/>
    <lineage>
        <taxon>Bacteria</taxon>
        <taxon>Bacillati</taxon>
        <taxon>Actinomycetota</taxon>
        <taxon>Actinomycetes</taxon>
        <taxon>Streptosporangiales</taxon>
        <taxon>Streptosporangiaceae</taxon>
        <taxon>Microbispora</taxon>
    </lineage>
</organism>
<dbReference type="SUPFAM" id="SSF56112">
    <property type="entry name" value="Protein kinase-like (PK-like)"/>
    <property type="match status" value="1"/>
</dbReference>
<keyword evidence="7" id="KW-0723">Serine/threonine-protein kinase</keyword>
<evidence type="ECO:0000256" key="1">
    <source>
        <dbReference type="ARBA" id="ARBA00022679"/>
    </source>
</evidence>
<dbReference type="PANTHER" id="PTHR43289">
    <property type="entry name" value="MITOGEN-ACTIVATED PROTEIN KINASE KINASE KINASE 20-RELATED"/>
    <property type="match status" value="1"/>
</dbReference>
<reference evidence="8" key="1">
    <citation type="submission" date="2017-01" db="EMBL/GenBank/DDBJ databases">
        <authorList>
            <person name="Varghese N."/>
            <person name="Submissions S."/>
        </authorList>
    </citation>
    <scope>NUCLEOTIDE SEQUENCE [LARGE SCALE GENOMIC DNA]</scope>
    <source>
        <strain evidence="8">ATCC 12950</strain>
    </source>
</reference>
<protein>
    <submittedName>
        <fullName evidence="7">Serine/threonine protein kinase</fullName>
    </submittedName>
</protein>
<evidence type="ECO:0000256" key="3">
    <source>
        <dbReference type="ARBA" id="ARBA00022777"/>
    </source>
</evidence>
<evidence type="ECO:0000256" key="5">
    <source>
        <dbReference type="PROSITE-ProRule" id="PRU10141"/>
    </source>
</evidence>
<evidence type="ECO:0000313" key="8">
    <source>
        <dbReference type="Proteomes" id="UP000186096"/>
    </source>
</evidence>
<gene>
    <name evidence="7" type="ORF">SAMN05421833_12822</name>
</gene>
<dbReference type="CDD" id="cd14014">
    <property type="entry name" value="STKc_PknB_like"/>
    <property type="match status" value="1"/>
</dbReference>
<evidence type="ECO:0000256" key="4">
    <source>
        <dbReference type="ARBA" id="ARBA00022840"/>
    </source>
</evidence>
<dbReference type="EMBL" id="FTNI01000028">
    <property type="protein sequence ID" value="SIS10779.1"/>
    <property type="molecule type" value="Genomic_DNA"/>
</dbReference>
<dbReference type="Gene3D" id="1.10.510.10">
    <property type="entry name" value="Transferase(Phosphotransferase) domain 1"/>
    <property type="match status" value="1"/>
</dbReference>
<dbReference type="Proteomes" id="UP000186096">
    <property type="component" value="Unassembled WGS sequence"/>
</dbReference>
<feature type="domain" description="Protein kinase" evidence="6">
    <location>
        <begin position="15"/>
        <end position="268"/>
    </location>
</feature>